<keyword evidence="4 7" id="KW-0963">Cytoplasm</keyword>
<dbReference type="GO" id="GO:0003723">
    <property type="term" value="F:RNA binding"/>
    <property type="evidence" value="ECO:0007669"/>
    <property type="project" value="UniProtKB-UniRule"/>
</dbReference>
<proteinExistence type="predicted"/>
<comment type="subcellular location">
    <subcellularLocation>
        <location evidence="1 7">Cytoplasm</location>
    </subcellularLocation>
</comment>
<dbReference type="FunFam" id="2.40.50.90:FF:000019">
    <property type="entry name" value="Transcription factor (Snd1/p100), putative"/>
    <property type="match status" value="1"/>
</dbReference>
<dbReference type="Gene3D" id="2.30.30.140">
    <property type="match status" value="1"/>
</dbReference>
<evidence type="ECO:0000256" key="7">
    <source>
        <dbReference type="PIRNR" id="PIRNR017179"/>
    </source>
</evidence>
<evidence type="ECO:0000313" key="12">
    <source>
        <dbReference type="Proteomes" id="UP000308768"/>
    </source>
</evidence>
<dbReference type="Gene3D" id="2.40.50.90">
    <property type="match status" value="5"/>
</dbReference>
<dbReference type="SMART" id="SM00318">
    <property type="entry name" value="SNc"/>
    <property type="match status" value="4"/>
</dbReference>
<dbReference type="GO" id="GO:0005829">
    <property type="term" value="C:cytosol"/>
    <property type="evidence" value="ECO:0007669"/>
    <property type="project" value="UniProtKB-UniRule"/>
</dbReference>
<keyword evidence="6" id="KW-0677">Repeat</keyword>
<evidence type="ECO:0000259" key="9">
    <source>
        <dbReference type="PROSITE" id="PS50304"/>
    </source>
</evidence>
<dbReference type="Proteomes" id="UP000308768">
    <property type="component" value="Unassembled WGS sequence"/>
</dbReference>
<evidence type="ECO:0000256" key="2">
    <source>
        <dbReference type="ARBA" id="ARBA00013404"/>
    </source>
</evidence>
<dbReference type="EMBL" id="NAJN01000903">
    <property type="protein sequence ID" value="TKA67510.1"/>
    <property type="molecule type" value="Genomic_DNA"/>
</dbReference>
<evidence type="ECO:0000256" key="8">
    <source>
        <dbReference type="SAM" id="MobiDB-lite"/>
    </source>
</evidence>
<name>A0A4U0WV31_9PEZI</name>
<keyword evidence="12" id="KW-1185">Reference proteome</keyword>
<feature type="domain" description="TNase-like" evidence="10">
    <location>
        <begin position="319"/>
        <end position="456"/>
    </location>
</feature>
<evidence type="ECO:0000256" key="4">
    <source>
        <dbReference type="ARBA" id="ARBA00022490"/>
    </source>
</evidence>
<evidence type="ECO:0000256" key="6">
    <source>
        <dbReference type="ARBA" id="ARBA00022737"/>
    </source>
</evidence>
<dbReference type="PROSITE" id="PS50830">
    <property type="entry name" value="TNASE_3"/>
    <property type="match status" value="4"/>
</dbReference>
<dbReference type="Pfam" id="PF00567">
    <property type="entry name" value="TUDOR"/>
    <property type="match status" value="1"/>
</dbReference>
<dbReference type="SMART" id="SM00333">
    <property type="entry name" value="TUDOR"/>
    <property type="match status" value="1"/>
</dbReference>
<comment type="caution">
    <text evidence="11">The sequence shown here is derived from an EMBL/GenBank/DDBJ whole genome shotgun (WGS) entry which is preliminary data.</text>
</comment>
<protein>
    <recommendedName>
        <fullName evidence="2">Probable endonuclease LCL3</fullName>
    </recommendedName>
    <alternativeName>
        <fullName evidence="3">Probable endonuclease lcl3</fullName>
    </alternativeName>
</protein>
<evidence type="ECO:0000256" key="1">
    <source>
        <dbReference type="ARBA" id="ARBA00004496"/>
    </source>
</evidence>
<dbReference type="GO" id="GO:0031047">
    <property type="term" value="P:regulatory ncRNA-mediated gene silencing"/>
    <property type="evidence" value="ECO:0007669"/>
    <property type="project" value="UniProtKB-UniRule"/>
</dbReference>
<dbReference type="PANTHER" id="PTHR12302">
    <property type="entry name" value="EBNA2 BINDING PROTEIN P100"/>
    <property type="match status" value="1"/>
</dbReference>
<reference evidence="11 12" key="1">
    <citation type="submission" date="2017-03" db="EMBL/GenBank/DDBJ databases">
        <title>Genomes of endolithic fungi from Antarctica.</title>
        <authorList>
            <person name="Coleine C."/>
            <person name="Masonjones S."/>
            <person name="Stajich J.E."/>
        </authorList>
    </citation>
    <scope>NUCLEOTIDE SEQUENCE [LARGE SCALE GENOMIC DNA]</scope>
    <source>
        <strain evidence="11 12">CCFEE 5187</strain>
    </source>
</reference>
<feature type="domain" description="TNase-like" evidence="10">
    <location>
        <begin position="3"/>
        <end position="143"/>
    </location>
</feature>
<evidence type="ECO:0000256" key="5">
    <source>
        <dbReference type="ARBA" id="ARBA00022553"/>
    </source>
</evidence>
<keyword evidence="5" id="KW-0597">Phosphoprotein</keyword>
<dbReference type="PIRSF" id="PIRSF017179">
    <property type="entry name" value="RISC-Tudor-SN"/>
    <property type="match status" value="1"/>
</dbReference>
<dbReference type="OrthoDB" id="10023235at2759"/>
<dbReference type="GO" id="GO:0006402">
    <property type="term" value="P:mRNA catabolic process"/>
    <property type="evidence" value="ECO:0007669"/>
    <property type="project" value="UniProtKB-UniRule"/>
</dbReference>
<dbReference type="FunFam" id="2.40.50.90:FF:000030">
    <property type="entry name" value="Transcription factor (Snd1/p100), putative"/>
    <property type="match status" value="1"/>
</dbReference>
<dbReference type="STRING" id="331657.A0A4U0WV31"/>
<dbReference type="FunFam" id="2.40.50.90:FF:000010">
    <property type="entry name" value="Ribonuclease"/>
    <property type="match status" value="1"/>
</dbReference>
<evidence type="ECO:0000259" key="10">
    <source>
        <dbReference type="PROSITE" id="PS50830"/>
    </source>
</evidence>
<dbReference type="InterPro" id="IPR016685">
    <property type="entry name" value="Silence_cplx_Nase-comp_TudorSN"/>
</dbReference>
<accession>A0A4U0WV31</accession>
<evidence type="ECO:0000256" key="3">
    <source>
        <dbReference type="ARBA" id="ARBA00014651"/>
    </source>
</evidence>
<dbReference type="InterPro" id="IPR002999">
    <property type="entry name" value="Tudor"/>
</dbReference>
<dbReference type="Pfam" id="PF00565">
    <property type="entry name" value="SNase"/>
    <property type="match status" value="4"/>
</dbReference>
<feature type="domain" description="Tudor" evidence="9">
    <location>
        <begin position="704"/>
        <end position="764"/>
    </location>
</feature>
<feature type="region of interest" description="Disordered" evidence="8">
    <location>
        <begin position="595"/>
        <end position="653"/>
    </location>
</feature>
<dbReference type="AlphaFoldDB" id="A0A4U0WV31"/>
<dbReference type="GO" id="GO:0031332">
    <property type="term" value="C:RNAi effector complex"/>
    <property type="evidence" value="ECO:0007669"/>
    <property type="project" value="InterPro"/>
</dbReference>
<gene>
    <name evidence="11" type="ORF">B0A49_04338</name>
</gene>
<dbReference type="InterPro" id="IPR035437">
    <property type="entry name" value="SNase_OB-fold_sf"/>
</dbReference>
<dbReference type="SUPFAM" id="SSF63748">
    <property type="entry name" value="Tudor/PWWP/MBT"/>
    <property type="match status" value="1"/>
</dbReference>
<feature type="compositionally biased region" description="Basic and acidic residues" evidence="8">
    <location>
        <begin position="606"/>
        <end position="632"/>
    </location>
</feature>
<feature type="domain" description="TNase-like" evidence="10">
    <location>
        <begin position="485"/>
        <end position="618"/>
    </location>
</feature>
<dbReference type="FunFam" id="2.40.50.90:FF:000001">
    <property type="entry name" value="Staphylococcal nuclease domain-containing protein"/>
    <property type="match status" value="1"/>
</dbReference>
<feature type="domain" description="TNase-like" evidence="10">
    <location>
        <begin position="167"/>
        <end position="309"/>
    </location>
</feature>
<dbReference type="PROSITE" id="PS50304">
    <property type="entry name" value="TUDOR"/>
    <property type="match status" value="1"/>
</dbReference>
<dbReference type="InterPro" id="IPR016071">
    <property type="entry name" value="Staphylococal_nuclease_OB-fold"/>
</dbReference>
<dbReference type="PANTHER" id="PTHR12302:SF2">
    <property type="entry name" value="STAPHYLOCOCCAL NUCLEASE DOMAIN-CONTAINING PROTEIN 1"/>
    <property type="match status" value="1"/>
</dbReference>
<dbReference type="SUPFAM" id="SSF50199">
    <property type="entry name" value="Staphylococcal nuclease"/>
    <property type="match status" value="5"/>
</dbReference>
<dbReference type="GO" id="GO:0004518">
    <property type="term" value="F:nuclease activity"/>
    <property type="evidence" value="ECO:0007669"/>
    <property type="project" value="TreeGrafter"/>
</dbReference>
<sequence length="886" mass="98465">MPGRMEARVKSVVSGDTLVLESVNNRGQERTLSFAYVSAPRLRREGDEPFAFQSRDFLRKLLVGKVVQFQILYNIPTGVKRDYGIVFTAANQRLPDVLVAEGWAKLRDDAGKKDDSEDSKELIEKLEALEAHAKADAKGLWGKDGKDLESVYELSNPKAFLEEHKGQSLDAIVEKVVSGDRLIVRFLINPTLHVQSLVLVAGIRAPSTKRVNPSDSSETAAEPFGPEAQEFVESRLLQRSVGVTVLGVTPHDQLFGSVKHPNGSIAEFLLKAGLARCTDFHSTVLGSEMGALRQAEKYAKDNKLGVFRGHVSHRQGGAGEMEVTVSRIWSADSISLRTKAGSEKRVFLSSIRQPKQSDPKQAPFVAEAKEFLRKRIIGKHVKVAIDGKRAANEGYEEREMATVNHNNKNVALMLVENGYASVIRHRMDDPDRSPVYDELLAAEEAAQSEGKGMWNPKPPKAIQYVDYSESLEKAKRQMSLLARQKKVPAVVDYVRSGSRFVVLIPRDNAKLTFVLGGIRCPRTARNANETSEPFGQEAADFANRRCLQRDIEIDVDDTDKVGGFIGTLYVNRENFAKLLVEEGLASVHAYSAERSGNANELNAAEQKAKEARRGMWHDWDPSKEAAENRDVDSDYAANSNGTNGDAAPTEKKKDYRDVVVTHVEETGKLKLQMIGPGTANLTELMNSFRTFHLNSANNQQLPGPPKAGDFVAAQFTEDGEWYRARIRRNDRDAKQAEVYYIDYGNAETIPWSRLRPLSQPQFSPQKLRPQAVDAVLSFLQLPTASEYLKDAIYFIEEQTAGKQLIANVDHSPSDGPIHVTLIEQSAKSLTASFNADVVSEGLAMVPKKLKAWERAYGDVLDALRKKEVVAKEERKGMWEYGDLTED</sequence>
<organism evidence="11 12">
    <name type="scientific">Cryomyces minteri</name>
    <dbReference type="NCBI Taxonomy" id="331657"/>
    <lineage>
        <taxon>Eukaryota</taxon>
        <taxon>Fungi</taxon>
        <taxon>Dikarya</taxon>
        <taxon>Ascomycota</taxon>
        <taxon>Pezizomycotina</taxon>
        <taxon>Dothideomycetes</taxon>
        <taxon>Dothideomycetes incertae sedis</taxon>
        <taxon>Cryomyces</taxon>
    </lineage>
</organism>
<dbReference type="CDD" id="cd00175">
    <property type="entry name" value="SNc"/>
    <property type="match status" value="2"/>
</dbReference>
<dbReference type="FunFam" id="2.30.30.140:FF:000018">
    <property type="entry name" value="Serine/threonine-protein kinase 31"/>
    <property type="match status" value="1"/>
</dbReference>
<dbReference type="GO" id="GO:0005634">
    <property type="term" value="C:nucleus"/>
    <property type="evidence" value="ECO:0007669"/>
    <property type="project" value="TreeGrafter"/>
</dbReference>
<evidence type="ECO:0000313" key="11">
    <source>
        <dbReference type="EMBL" id="TKA67510.1"/>
    </source>
</evidence>